<organism evidence="1">
    <name type="scientific">Siphoviridae sp. ctMRT7</name>
    <dbReference type="NCBI Taxonomy" id="2827855"/>
    <lineage>
        <taxon>Viruses</taxon>
        <taxon>Duplodnaviria</taxon>
        <taxon>Heunggongvirae</taxon>
        <taxon>Uroviricota</taxon>
        <taxon>Caudoviricetes</taxon>
    </lineage>
</organism>
<evidence type="ECO:0000313" key="1">
    <source>
        <dbReference type="EMBL" id="DAF53658.1"/>
    </source>
</evidence>
<accession>A0A8S5SSW2</accession>
<name>A0A8S5SSW2_9CAUD</name>
<proteinExistence type="predicted"/>
<dbReference type="EMBL" id="BK032661">
    <property type="protein sequence ID" value="DAF53658.1"/>
    <property type="molecule type" value="Genomic_DNA"/>
</dbReference>
<protein>
    <submittedName>
        <fullName evidence="1">Uncharacterized protein</fullName>
    </submittedName>
</protein>
<sequence length="98" mass="10936">MNFGSGKRIALLTSSAHSIKVFTPSRVISACSSSLSSLELILRSSSRIISSFSMLSPHVYYIGAGIRLSRFSGEPRRRWSLGLWPLCFPFPIPFRPYP</sequence>
<reference evidence="1" key="1">
    <citation type="journal article" date="2021" name="Proc. Natl. Acad. Sci. U.S.A.">
        <title>A Catalog of Tens of Thousands of Viruses from Human Metagenomes Reveals Hidden Associations with Chronic Diseases.</title>
        <authorList>
            <person name="Tisza M.J."/>
            <person name="Buck C.B."/>
        </authorList>
    </citation>
    <scope>NUCLEOTIDE SEQUENCE</scope>
    <source>
        <strain evidence="1">CtMRT7</strain>
    </source>
</reference>